<feature type="compositionally biased region" description="Low complexity" evidence="1">
    <location>
        <begin position="152"/>
        <end position="161"/>
    </location>
</feature>
<gene>
    <name evidence="2" type="ORF">SAMN05421803_13710</name>
</gene>
<accession>A0A1M6VST2</accession>
<reference evidence="2 3" key="1">
    <citation type="submission" date="2016-11" db="EMBL/GenBank/DDBJ databases">
        <authorList>
            <person name="Jaros S."/>
            <person name="Januszkiewicz K."/>
            <person name="Wedrychowicz H."/>
        </authorList>
    </citation>
    <scope>NUCLEOTIDE SEQUENCE [LARGE SCALE GENOMIC DNA]</scope>
    <source>
        <strain evidence="2 3">CGMCC 4.5723</strain>
    </source>
</reference>
<keyword evidence="3" id="KW-1185">Reference proteome</keyword>
<feature type="compositionally biased region" description="Basic residues" evidence="1">
    <location>
        <begin position="395"/>
        <end position="405"/>
    </location>
</feature>
<evidence type="ECO:0000313" key="3">
    <source>
        <dbReference type="Proteomes" id="UP000184452"/>
    </source>
</evidence>
<name>A0A1M6VST2_9ACTN</name>
<dbReference type="Proteomes" id="UP000184452">
    <property type="component" value="Unassembled WGS sequence"/>
</dbReference>
<sequence length="423" mass="41893">MAWNRVDDGEQYEAARRLNAEAGRTWTVMWAPGLRAYVAFYQGTAAVRWQGSPTAEGLMERLREAERGLRAGPGGSRTPERGDGPRAGGAHRRREAAPVPAAAGATTAAVPAPAGPAAVSGPDAVTGSWAPPHTAGVGDPVEGAGPDGSVRAPVPGVVPAGSEPRLFGGVVADTPDSVEGAGLDGFVGEPAPDAVRAGFDPRVSDGPGAGAGRNRASRMPVEPDPGPESARAQAAGVDAHGPATPGGGEGAVAVDGPGTGRGSGAVPPCAGRHAAVPTVPVAADAGPARSRAPMRRPAPVPVPVPAAVPDGGADHAIETAPGTARATFVPVGAGTGTGPWSATTRLRGPRPGARAVVIPGEPVADGYWTCPAQGCSWTSINPMSHPCPVGGQSRARGRGHGRSPARARGEFGVEGALRAGPAS</sequence>
<dbReference type="STRING" id="758803.SAMN05421803_13710"/>
<evidence type="ECO:0000313" key="2">
    <source>
        <dbReference type="EMBL" id="SHK84593.1"/>
    </source>
</evidence>
<dbReference type="EMBL" id="FQZK01000037">
    <property type="protein sequence ID" value="SHK84593.1"/>
    <property type="molecule type" value="Genomic_DNA"/>
</dbReference>
<dbReference type="AlphaFoldDB" id="A0A1M6VST2"/>
<organism evidence="2 3">
    <name type="scientific">Nocardiopsis flavescens</name>
    <dbReference type="NCBI Taxonomy" id="758803"/>
    <lineage>
        <taxon>Bacteria</taxon>
        <taxon>Bacillati</taxon>
        <taxon>Actinomycetota</taxon>
        <taxon>Actinomycetes</taxon>
        <taxon>Streptosporangiales</taxon>
        <taxon>Nocardiopsidaceae</taxon>
        <taxon>Nocardiopsis</taxon>
    </lineage>
</organism>
<dbReference type="RefSeq" id="WP_178378693.1">
    <property type="nucleotide sequence ID" value="NZ_FQZK01000037.1"/>
</dbReference>
<feature type="region of interest" description="Disordered" evidence="1">
    <location>
        <begin position="67"/>
        <end position="271"/>
    </location>
</feature>
<feature type="compositionally biased region" description="Low complexity" evidence="1">
    <location>
        <begin position="97"/>
        <end position="118"/>
    </location>
</feature>
<evidence type="ECO:0000256" key="1">
    <source>
        <dbReference type="SAM" id="MobiDB-lite"/>
    </source>
</evidence>
<feature type="region of interest" description="Disordered" evidence="1">
    <location>
        <begin position="389"/>
        <end position="423"/>
    </location>
</feature>
<proteinExistence type="predicted"/>
<protein>
    <submittedName>
        <fullName evidence="2">Uncharacterized protein</fullName>
    </submittedName>
</protein>
<feature type="region of interest" description="Disordered" evidence="1">
    <location>
        <begin position="332"/>
        <end position="351"/>
    </location>
</feature>